<keyword evidence="5" id="KW-1185">Reference proteome</keyword>
<dbReference type="PANTHER" id="PTHR35936">
    <property type="entry name" value="MEMBRANE-BOUND LYTIC MUREIN TRANSGLYCOSYLASE F"/>
    <property type="match status" value="1"/>
</dbReference>
<organism evidence="4 5">
    <name type="scientific">Roseibium sediminicola</name>
    <dbReference type="NCBI Taxonomy" id="2933272"/>
    <lineage>
        <taxon>Bacteria</taxon>
        <taxon>Pseudomonadati</taxon>
        <taxon>Pseudomonadota</taxon>
        <taxon>Alphaproteobacteria</taxon>
        <taxon>Hyphomicrobiales</taxon>
        <taxon>Stappiaceae</taxon>
        <taxon>Roseibium</taxon>
    </lineage>
</organism>
<evidence type="ECO:0000259" key="3">
    <source>
        <dbReference type="Pfam" id="PF00497"/>
    </source>
</evidence>
<feature type="chain" id="PRO_5045601922" evidence="2">
    <location>
        <begin position="24"/>
        <end position="258"/>
    </location>
</feature>
<evidence type="ECO:0000256" key="1">
    <source>
        <dbReference type="ARBA" id="ARBA00022729"/>
    </source>
</evidence>
<dbReference type="Proteomes" id="UP001431221">
    <property type="component" value="Unassembled WGS sequence"/>
</dbReference>
<name>A0ABT0GZB2_9HYPH</name>
<dbReference type="PANTHER" id="PTHR35936:SF25">
    <property type="entry name" value="ABC TRANSPORTER SUBSTRATE-BINDING PROTEIN"/>
    <property type="match status" value="1"/>
</dbReference>
<feature type="domain" description="Solute-binding protein family 3/N-terminal" evidence="3">
    <location>
        <begin position="48"/>
        <end position="251"/>
    </location>
</feature>
<gene>
    <name evidence="4" type="ORF">M0H32_20985</name>
</gene>
<comment type="caution">
    <text evidence="4">The sequence shown here is derived from an EMBL/GenBank/DDBJ whole genome shotgun (WGS) entry which is preliminary data.</text>
</comment>
<dbReference type="Pfam" id="PF00497">
    <property type="entry name" value="SBP_bac_3"/>
    <property type="match status" value="1"/>
</dbReference>
<evidence type="ECO:0000313" key="4">
    <source>
        <dbReference type="EMBL" id="MCK7614651.1"/>
    </source>
</evidence>
<dbReference type="InterPro" id="IPR001638">
    <property type="entry name" value="Solute-binding_3/MltF_N"/>
</dbReference>
<dbReference type="Gene3D" id="3.40.190.10">
    <property type="entry name" value="Periplasmic binding protein-like II"/>
    <property type="match status" value="2"/>
</dbReference>
<evidence type="ECO:0000313" key="5">
    <source>
        <dbReference type="Proteomes" id="UP001431221"/>
    </source>
</evidence>
<protein>
    <submittedName>
        <fullName evidence="4">Transporter substrate-binding domain-containing protein</fullName>
    </submittedName>
</protein>
<dbReference type="SUPFAM" id="SSF53850">
    <property type="entry name" value="Periplasmic binding protein-like II"/>
    <property type="match status" value="1"/>
</dbReference>
<sequence length="258" mass="29132">MALLRLLLLPVLTLLLVASTAWADKPNKIRLTNGEWAPYQGQTLPDYGAASALVTKAFEAVGIEVEFGFFPWNRAMVEVERGAWDGTFMWVLTPERERVFLPSDPLFTLQEVVFYSHDNPIGAQKPEDLKGKVMGALDSSAFGRQFAPLIDDGSIYVARVRNNQQLFEMLAMGRVDFVPELKTSGYDAVLQHLSEEQRKRIAHLESLAYPWSYHLLVSRQIEDGPYLVDAFNRGMAIIRENGTFEQIIGPYIRPKAIN</sequence>
<feature type="signal peptide" evidence="2">
    <location>
        <begin position="1"/>
        <end position="23"/>
    </location>
</feature>
<accession>A0ABT0GZB2</accession>
<reference evidence="4" key="1">
    <citation type="submission" date="2022-04" db="EMBL/GenBank/DDBJ databases">
        <title>Roseibium sp. CAU 1639 isolated from mud.</title>
        <authorList>
            <person name="Kim W."/>
        </authorList>
    </citation>
    <scope>NUCLEOTIDE SEQUENCE</scope>
    <source>
        <strain evidence="4">CAU 1639</strain>
    </source>
</reference>
<dbReference type="EMBL" id="JALNMJ010000017">
    <property type="protein sequence ID" value="MCK7614651.1"/>
    <property type="molecule type" value="Genomic_DNA"/>
</dbReference>
<proteinExistence type="predicted"/>
<evidence type="ECO:0000256" key="2">
    <source>
        <dbReference type="SAM" id="SignalP"/>
    </source>
</evidence>
<dbReference type="RefSeq" id="WP_248157358.1">
    <property type="nucleotide sequence ID" value="NZ_JALNMJ010000017.1"/>
</dbReference>
<keyword evidence="1 2" id="KW-0732">Signal</keyword>